<accession>A0A1Y2JHP2</accession>
<organism evidence="4 5">
    <name type="scientific">Bradyrhizobium japonicum</name>
    <dbReference type="NCBI Taxonomy" id="375"/>
    <lineage>
        <taxon>Bacteria</taxon>
        <taxon>Pseudomonadati</taxon>
        <taxon>Pseudomonadota</taxon>
        <taxon>Alphaproteobacteria</taxon>
        <taxon>Hyphomicrobiales</taxon>
        <taxon>Nitrobacteraceae</taxon>
        <taxon>Bradyrhizobium</taxon>
    </lineage>
</organism>
<comment type="caution">
    <text evidence="4">The sequence shown here is derived from an EMBL/GenBank/DDBJ whole genome shotgun (WGS) entry which is preliminary data.</text>
</comment>
<dbReference type="RefSeq" id="WP_085402854.1">
    <property type="nucleotide sequence ID" value="NZ_NAFL01000269.1"/>
</dbReference>
<name>A0A1Y2JHP2_BRAJP</name>
<evidence type="ECO:0000256" key="3">
    <source>
        <dbReference type="SAM" id="SignalP"/>
    </source>
</evidence>
<feature type="chain" id="PRO_5013050707" evidence="3">
    <location>
        <begin position="24"/>
        <end position="417"/>
    </location>
</feature>
<dbReference type="EMBL" id="NAFL01000269">
    <property type="protein sequence ID" value="OSJ28628.1"/>
    <property type="molecule type" value="Genomic_DNA"/>
</dbReference>
<feature type="compositionally biased region" description="Polar residues" evidence="1">
    <location>
        <begin position="145"/>
        <end position="154"/>
    </location>
</feature>
<evidence type="ECO:0000313" key="4">
    <source>
        <dbReference type="EMBL" id="OSJ28628.1"/>
    </source>
</evidence>
<feature type="signal peptide" evidence="3">
    <location>
        <begin position="1"/>
        <end position="23"/>
    </location>
</feature>
<feature type="transmembrane region" description="Helical" evidence="2">
    <location>
        <begin position="214"/>
        <end position="236"/>
    </location>
</feature>
<sequence length="417" mass="43555">MGNRTAKFISALVGSIIAGAPLAAVSQNAPEATSSANAASDCLASPKGVAPQGQHWYYRLERGSKRQCWYLRAEGSKDSAKAVQTVQTAQAAPDAPTADSAAPQQHPVQDARAEYLTPQGNTAPTTPNAPAPAKPAPMQQAATPSADNNAQQPPVATRWPDASAAAPSPAPQAAPAPVASPAPPSVKPSKSPAPVALAAADATTDKATGSLQTLLLVIGGALALAGLLASIIYRFAGGRRVRVQDRRVNWDNREPHDDGRAPWLEATPAAAPRAQQPRPVDFDAARPQAAARRQAPQREATQREAAQLEAIDHAIDAVDQRAPQASNEVAELDEANMFNGEFEIEASAPRLAANDINDKGAADRDDDVQIEDAVDVDVITAMLERLAQEGPRLAKPNLEAGLANLVRNQRGQSAARA</sequence>
<feature type="compositionally biased region" description="Pro residues" evidence="1">
    <location>
        <begin position="168"/>
        <end position="186"/>
    </location>
</feature>
<dbReference type="Proteomes" id="UP000193335">
    <property type="component" value="Unassembled WGS sequence"/>
</dbReference>
<feature type="compositionally biased region" description="Low complexity" evidence="1">
    <location>
        <begin position="82"/>
        <end position="105"/>
    </location>
</feature>
<feature type="region of interest" description="Disordered" evidence="1">
    <location>
        <begin position="269"/>
        <end position="304"/>
    </location>
</feature>
<reference evidence="4 5" key="1">
    <citation type="submission" date="2017-03" db="EMBL/GenBank/DDBJ databases">
        <title>Whole genome sequences of fourteen strains of Bradyrhizobium canariense and one strain of Bradyrhizobium japonicum isolated from Lupinus (Papilionoideae: Genisteae) species in Algeria.</title>
        <authorList>
            <person name="Crovadore J."/>
            <person name="Chekireb D."/>
            <person name="Brachmann A."/>
            <person name="Chablais R."/>
            <person name="Cochard B."/>
            <person name="Lefort F."/>
        </authorList>
    </citation>
    <scope>NUCLEOTIDE SEQUENCE [LARGE SCALE GENOMIC DNA]</scope>
    <source>
        <strain evidence="4 5">UBMA197</strain>
    </source>
</reference>
<protein>
    <submittedName>
        <fullName evidence="4">Uncharacterized protein</fullName>
    </submittedName>
</protein>
<keyword evidence="2" id="KW-1133">Transmembrane helix</keyword>
<feature type="region of interest" description="Disordered" evidence="1">
    <location>
        <begin position="82"/>
        <end position="192"/>
    </location>
</feature>
<evidence type="ECO:0000313" key="5">
    <source>
        <dbReference type="Proteomes" id="UP000193335"/>
    </source>
</evidence>
<keyword evidence="3" id="KW-0732">Signal</keyword>
<feature type="compositionally biased region" description="Low complexity" evidence="1">
    <location>
        <begin position="117"/>
        <end position="126"/>
    </location>
</feature>
<evidence type="ECO:0000256" key="1">
    <source>
        <dbReference type="SAM" id="MobiDB-lite"/>
    </source>
</evidence>
<dbReference type="AlphaFoldDB" id="A0A1Y2JHP2"/>
<evidence type="ECO:0000256" key="2">
    <source>
        <dbReference type="SAM" id="Phobius"/>
    </source>
</evidence>
<proteinExistence type="predicted"/>
<keyword evidence="2" id="KW-0472">Membrane</keyword>
<keyword evidence="2" id="KW-0812">Transmembrane</keyword>
<gene>
    <name evidence="4" type="ORF">BSZ19_29930</name>
</gene>